<dbReference type="RefSeq" id="WP_071654562.1">
    <property type="nucleotide sequence ID" value="NZ_MLCF01000002.1"/>
</dbReference>
<accession>A0A1J7BKY7</accession>
<feature type="region of interest" description="Disordered" evidence="1">
    <location>
        <begin position="208"/>
        <end position="232"/>
    </location>
</feature>
<reference evidence="2 3" key="1">
    <citation type="submission" date="2016-10" db="EMBL/GenBank/DDBJ databases">
        <title>Genome sequence of Streptomyces gilvigriseus MUSC 26.</title>
        <authorList>
            <person name="Lee L.-H."/>
            <person name="Ser H.-L."/>
        </authorList>
    </citation>
    <scope>NUCLEOTIDE SEQUENCE [LARGE SCALE GENOMIC DNA]</scope>
    <source>
        <strain evidence="2 3">MUSC 26</strain>
    </source>
</reference>
<evidence type="ECO:0008006" key="4">
    <source>
        <dbReference type="Google" id="ProtNLM"/>
    </source>
</evidence>
<comment type="caution">
    <text evidence="2">The sequence shown here is derived from an EMBL/GenBank/DDBJ whole genome shotgun (WGS) entry which is preliminary data.</text>
</comment>
<dbReference type="EMBL" id="MLCF01000002">
    <property type="protein sequence ID" value="OIV39363.1"/>
    <property type="molecule type" value="Genomic_DNA"/>
</dbReference>
<name>A0A1J7BKY7_9ACTN</name>
<proteinExistence type="predicted"/>
<dbReference type="Proteomes" id="UP000243342">
    <property type="component" value="Unassembled WGS sequence"/>
</dbReference>
<feature type="compositionally biased region" description="Basic and acidic residues" evidence="1">
    <location>
        <begin position="217"/>
        <end position="232"/>
    </location>
</feature>
<organism evidence="2 3">
    <name type="scientific">Mangrovactinospora gilvigrisea</name>
    <dbReference type="NCBI Taxonomy" id="1428644"/>
    <lineage>
        <taxon>Bacteria</taxon>
        <taxon>Bacillati</taxon>
        <taxon>Actinomycetota</taxon>
        <taxon>Actinomycetes</taxon>
        <taxon>Kitasatosporales</taxon>
        <taxon>Streptomycetaceae</taxon>
        <taxon>Mangrovactinospora</taxon>
    </lineage>
</organism>
<evidence type="ECO:0000256" key="1">
    <source>
        <dbReference type="SAM" id="MobiDB-lite"/>
    </source>
</evidence>
<evidence type="ECO:0000313" key="2">
    <source>
        <dbReference type="EMBL" id="OIV39363.1"/>
    </source>
</evidence>
<protein>
    <recommendedName>
        <fullName evidence="4">Recombinase A</fullName>
    </recommendedName>
</protein>
<sequence length="232" mass="24083">MAAVDVQELQARIAEAQEATRHRQDPPPGLPVPELLRGVLPDGLPVGAATAVRDRALLVALAAAALGDHGWAGVVAMPDLGLLAVDHAATASCIHRLLLVDEPAEQWPEIIAALAGGVDLILLGPPPAVGEETARRIGAVLRRTNCALLVDGAWPGAALNGWVSEPVWQGLGRGWGQLTGRSANVHIAGRGRATRERTVRLLLPGANGKAEALPRTASEREDGGALSRAEHG</sequence>
<keyword evidence="3" id="KW-1185">Reference proteome</keyword>
<dbReference type="AlphaFoldDB" id="A0A1J7BKY7"/>
<dbReference type="OrthoDB" id="3873597at2"/>
<dbReference type="STRING" id="1428644.BIV57_00510"/>
<gene>
    <name evidence="2" type="ORF">BIV57_00510</name>
</gene>
<evidence type="ECO:0000313" key="3">
    <source>
        <dbReference type="Proteomes" id="UP000243342"/>
    </source>
</evidence>